<dbReference type="Proteomes" id="UP001163046">
    <property type="component" value="Unassembled WGS sequence"/>
</dbReference>
<dbReference type="AlphaFoldDB" id="A0A9X0CX65"/>
<proteinExistence type="predicted"/>
<gene>
    <name evidence="2" type="ORF">OS493_020423</name>
</gene>
<protein>
    <submittedName>
        <fullName evidence="2">Uncharacterized protein</fullName>
    </submittedName>
</protein>
<sequence length="249" mass="28329">MAAEDSGVISGHPTSHHLTEGKMNRQVRNFLHSWNLLPENISQIMKGKLCCDFPRPDVNAVYTPELDEYIAALVQGAKALDKGHHFLQDKVPDITGPLYFVFEHLTSMKDSASKEEGVTLTKDEIQNMLTARHLPPLSRQPISQKRCQLRFLQPQNRVVPIPGPDLLPERQGSADHTANSLSHTCAKEEEEMLAIDKIIKLQVPINKVLALHRLHKLKSRMENDAKYRQDYTAFMQDIIDKRLRRNGNT</sequence>
<dbReference type="EMBL" id="MU826362">
    <property type="protein sequence ID" value="KAJ7378825.1"/>
    <property type="molecule type" value="Genomic_DNA"/>
</dbReference>
<keyword evidence="3" id="KW-1185">Reference proteome</keyword>
<reference evidence="2" key="1">
    <citation type="submission" date="2023-01" db="EMBL/GenBank/DDBJ databases">
        <title>Genome assembly of the deep-sea coral Lophelia pertusa.</title>
        <authorList>
            <person name="Herrera S."/>
            <person name="Cordes E."/>
        </authorList>
    </citation>
    <scope>NUCLEOTIDE SEQUENCE</scope>
    <source>
        <strain evidence="2">USNM1676648</strain>
        <tissue evidence="2">Polyp</tissue>
    </source>
</reference>
<dbReference type="OrthoDB" id="10051210at2759"/>
<evidence type="ECO:0000313" key="2">
    <source>
        <dbReference type="EMBL" id="KAJ7378825.1"/>
    </source>
</evidence>
<organism evidence="2 3">
    <name type="scientific">Desmophyllum pertusum</name>
    <dbReference type="NCBI Taxonomy" id="174260"/>
    <lineage>
        <taxon>Eukaryota</taxon>
        <taxon>Metazoa</taxon>
        <taxon>Cnidaria</taxon>
        <taxon>Anthozoa</taxon>
        <taxon>Hexacorallia</taxon>
        <taxon>Scleractinia</taxon>
        <taxon>Caryophylliina</taxon>
        <taxon>Caryophylliidae</taxon>
        <taxon>Desmophyllum</taxon>
    </lineage>
</organism>
<accession>A0A9X0CX65</accession>
<evidence type="ECO:0000313" key="3">
    <source>
        <dbReference type="Proteomes" id="UP001163046"/>
    </source>
</evidence>
<comment type="caution">
    <text evidence="2">The sequence shown here is derived from an EMBL/GenBank/DDBJ whole genome shotgun (WGS) entry which is preliminary data.</text>
</comment>
<name>A0A9X0CX65_9CNID</name>
<feature type="region of interest" description="Disordered" evidence="1">
    <location>
        <begin position="1"/>
        <end position="21"/>
    </location>
</feature>
<evidence type="ECO:0000256" key="1">
    <source>
        <dbReference type="SAM" id="MobiDB-lite"/>
    </source>
</evidence>